<dbReference type="PROSITE" id="PS50048">
    <property type="entry name" value="ZN2_CY6_FUNGAL_2"/>
    <property type="match status" value="1"/>
</dbReference>
<dbReference type="PANTHER" id="PTHR37534:SF49">
    <property type="entry name" value="LYSINE BIOSYNTHESIS REGULATORY PROTEIN LYS14"/>
    <property type="match status" value="1"/>
</dbReference>
<evidence type="ECO:0000313" key="5">
    <source>
        <dbReference type="EMBL" id="KAI3405811.2"/>
    </source>
</evidence>
<dbReference type="GO" id="GO:0000976">
    <property type="term" value="F:transcription cis-regulatory region binding"/>
    <property type="evidence" value="ECO:0007669"/>
    <property type="project" value="TreeGrafter"/>
</dbReference>
<dbReference type="InterPro" id="IPR001138">
    <property type="entry name" value="Zn2Cys6_DnaBD"/>
</dbReference>
<feature type="compositionally biased region" description="Polar residues" evidence="3">
    <location>
        <begin position="137"/>
        <end position="158"/>
    </location>
</feature>
<comment type="subcellular location">
    <subcellularLocation>
        <location evidence="1">Nucleus</location>
    </subcellularLocation>
</comment>
<dbReference type="GO" id="GO:0005634">
    <property type="term" value="C:nucleus"/>
    <property type="evidence" value="ECO:0007669"/>
    <property type="project" value="UniProtKB-SubCell"/>
</dbReference>
<dbReference type="PANTHER" id="PTHR37534">
    <property type="entry name" value="TRANSCRIPTIONAL ACTIVATOR PROTEIN UGA3"/>
    <property type="match status" value="1"/>
</dbReference>
<evidence type="ECO:0000313" key="6">
    <source>
        <dbReference type="Proteomes" id="UP001202479"/>
    </source>
</evidence>
<feature type="region of interest" description="Disordered" evidence="3">
    <location>
        <begin position="114"/>
        <end position="158"/>
    </location>
</feature>
<dbReference type="InterPro" id="IPR021858">
    <property type="entry name" value="Fun_TF"/>
</dbReference>
<dbReference type="GO" id="GO:0045944">
    <property type="term" value="P:positive regulation of transcription by RNA polymerase II"/>
    <property type="evidence" value="ECO:0007669"/>
    <property type="project" value="TreeGrafter"/>
</dbReference>
<comment type="caution">
    <text evidence="5">The sequence shown here is derived from an EMBL/GenBank/DDBJ whole genome shotgun (WGS) entry which is preliminary data.</text>
</comment>
<gene>
    <name evidence="5" type="ORF">KGF56_001418</name>
</gene>
<dbReference type="Pfam" id="PF00172">
    <property type="entry name" value="Zn_clus"/>
    <property type="match status" value="1"/>
</dbReference>
<dbReference type="CDD" id="cd00067">
    <property type="entry name" value="GAL4"/>
    <property type="match status" value="1"/>
</dbReference>
<keyword evidence="2" id="KW-0539">Nucleus</keyword>
<dbReference type="GeneID" id="73379035"/>
<accession>A0AAI9SZ30</accession>
<dbReference type="SMART" id="SM00066">
    <property type="entry name" value="GAL4"/>
    <property type="match status" value="1"/>
</dbReference>
<dbReference type="InterPro" id="IPR036864">
    <property type="entry name" value="Zn2-C6_fun-type_DNA-bd_sf"/>
</dbReference>
<evidence type="ECO:0000256" key="3">
    <source>
        <dbReference type="SAM" id="MobiDB-lite"/>
    </source>
</evidence>
<dbReference type="Pfam" id="PF11951">
    <property type="entry name" value="Fungal_trans_2"/>
    <property type="match status" value="2"/>
</dbReference>
<sequence length="707" mass="81213">MSLNKTRDESSLVVNGDVGDVGEQDKKVGNCLYLELLGYQPPLQIISNDLFVYGMFQSEFIPQLIEPHFDTNTSYSYDVNSAYDFAPMANSSSNMYLQLPEEVVVSKQFNLDQAQEPSSSSSSSSSSSTSTSTSTSKPLSSDNFINPQWSQPLSFTKSTKLQRPRRACQACQTRKLKCDRSKPLCSQCKSNGTKCVYKLFAQFKEDVESQGKRFGREGINSINKITTDEFVLRSKHSHYQPIRHQGNLQFVNVFNDDITKTLHKPILFPALQTSIIPSDVLSSSHQDSSMLDFAIKYYVEFISPILNPCGYDTIQYKRIPSNKGKEVKHMTIERGLDLGLLVKLSQSNHCLFYLMLALGSFYLSKNVDTDQDQMWEERAFEFHRMGLVKLNPILISLSKNETLNDEISIVDTLVALTLLILFEMVNNCNPRWIVYLRLTKRVLTLVDFKIPTDVDIDNNKPDQETNQISLVSWMGCDRGLIQVISDITDLSFERFKKTVTEKEYLQKCNQLKQMLEEMNIHMMDFYFSSSNGEPHSVSDQFMGFEEEEFYLLLSYEIKRITTELYLNCCLLNMGPEDESVGKLVREIFKLLEIVILQHDYKWYSTLIWCIFVAASEISVLSPSCDEMRFSTLKLLAKLETNTLGNIKRTREIILGVWKKRDLDNSDLHSMGMINIHHRKFRKRKKLLGFENDWEKYIVDKGHGIALA</sequence>
<dbReference type="Proteomes" id="UP001202479">
    <property type="component" value="Unassembled WGS sequence"/>
</dbReference>
<dbReference type="RefSeq" id="XP_049181556.1">
    <property type="nucleotide sequence ID" value="XM_049322539.1"/>
</dbReference>
<dbReference type="SUPFAM" id="SSF57701">
    <property type="entry name" value="Zn2/Cys6 DNA-binding domain"/>
    <property type="match status" value="1"/>
</dbReference>
<evidence type="ECO:0000259" key="4">
    <source>
        <dbReference type="PROSITE" id="PS50048"/>
    </source>
</evidence>
<protein>
    <recommendedName>
        <fullName evidence="4">Zn(2)-C6 fungal-type domain-containing protein</fullName>
    </recommendedName>
</protein>
<feature type="compositionally biased region" description="Low complexity" evidence="3">
    <location>
        <begin position="118"/>
        <end position="136"/>
    </location>
</feature>
<dbReference type="GO" id="GO:0008270">
    <property type="term" value="F:zinc ion binding"/>
    <property type="evidence" value="ECO:0007669"/>
    <property type="project" value="InterPro"/>
</dbReference>
<feature type="domain" description="Zn(2)-C6 fungal-type" evidence="4">
    <location>
        <begin position="167"/>
        <end position="197"/>
    </location>
</feature>
<name>A0AAI9SZ30_9ASCO</name>
<reference evidence="5" key="1">
    <citation type="journal article" date="2022" name="DNA Res.">
        <title>Genome analysis of five recently described species of the CUG-Ser clade uncovers Candida theae as a new hybrid lineage with pathogenic potential in the Candida parapsilosis species complex.</title>
        <authorList>
            <person name="Mixao V."/>
            <person name="Del Olmo V."/>
            <person name="Hegedusova E."/>
            <person name="Saus E."/>
            <person name="Pryszcz L."/>
            <person name="Cillingova A."/>
            <person name="Nosek J."/>
            <person name="Gabaldon T."/>
        </authorList>
    </citation>
    <scope>NUCLEOTIDE SEQUENCE</scope>
    <source>
        <strain evidence="5">CBS 10844</strain>
    </source>
</reference>
<dbReference type="EMBL" id="JAHUZD010000027">
    <property type="protein sequence ID" value="KAI3405811.2"/>
    <property type="molecule type" value="Genomic_DNA"/>
</dbReference>
<evidence type="ECO:0000256" key="2">
    <source>
        <dbReference type="ARBA" id="ARBA00023242"/>
    </source>
</evidence>
<evidence type="ECO:0000256" key="1">
    <source>
        <dbReference type="ARBA" id="ARBA00004123"/>
    </source>
</evidence>
<dbReference type="Gene3D" id="4.10.240.10">
    <property type="entry name" value="Zn(2)-C6 fungal-type DNA-binding domain"/>
    <property type="match status" value="1"/>
</dbReference>
<dbReference type="GO" id="GO:0000981">
    <property type="term" value="F:DNA-binding transcription factor activity, RNA polymerase II-specific"/>
    <property type="evidence" value="ECO:0007669"/>
    <property type="project" value="InterPro"/>
</dbReference>
<keyword evidence="6" id="KW-1185">Reference proteome</keyword>
<dbReference type="AlphaFoldDB" id="A0AAI9SZ30"/>
<proteinExistence type="predicted"/>
<organism evidence="5 6">
    <name type="scientific">Candida oxycetoniae</name>
    <dbReference type="NCBI Taxonomy" id="497107"/>
    <lineage>
        <taxon>Eukaryota</taxon>
        <taxon>Fungi</taxon>
        <taxon>Dikarya</taxon>
        <taxon>Ascomycota</taxon>
        <taxon>Saccharomycotina</taxon>
        <taxon>Pichiomycetes</taxon>
        <taxon>Debaryomycetaceae</taxon>
        <taxon>Candida/Lodderomyces clade</taxon>
        <taxon>Candida</taxon>
    </lineage>
</organism>